<dbReference type="PANTHER" id="PTHR33527:SF28">
    <property type="entry name" value="GB|AAD43168.1"/>
    <property type="match status" value="1"/>
</dbReference>
<gene>
    <name evidence="1" type="ORF">POM88_020141</name>
</gene>
<evidence type="ECO:0000313" key="2">
    <source>
        <dbReference type="Proteomes" id="UP001237642"/>
    </source>
</evidence>
<reference evidence="1" key="2">
    <citation type="submission" date="2023-05" db="EMBL/GenBank/DDBJ databases">
        <authorList>
            <person name="Schelkunov M.I."/>
        </authorList>
    </citation>
    <scope>NUCLEOTIDE SEQUENCE</scope>
    <source>
        <strain evidence="1">Hsosn_3</strain>
        <tissue evidence="1">Leaf</tissue>
    </source>
</reference>
<evidence type="ECO:0000313" key="1">
    <source>
        <dbReference type="EMBL" id="KAK1382406.1"/>
    </source>
</evidence>
<name>A0AAD8IC94_9APIA</name>
<dbReference type="PANTHER" id="PTHR33527">
    <property type="entry name" value="OS07G0274300 PROTEIN"/>
    <property type="match status" value="1"/>
</dbReference>
<comment type="caution">
    <text evidence="1">The sequence shown here is derived from an EMBL/GenBank/DDBJ whole genome shotgun (WGS) entry which is preliminary data.</text>
</comment>
<dbReference type="AlphaFoldDB" id="A0AAD8IC94"/>
<accession>A0AAD8IC94</accession>
<protein>
    <submittedName>
        <fullName evidence="1">Uncharacterized protein</fullName>
    </submittedName>
</protein>
<dbReference type="Proteomes" id="UP001237642">
    <property type="component" value="Unassembled WGS sequence"/>
</dbReference>
<keyword evidence="2" id="KW-1185">Reference proteome</keyword>
<organism evidence="1 2">
    <name type="scientific">Heracleum sosnowskyi</name>
    <dbReference type="NCBI Taxonomy" id="360622"/>
    <lineage>
        <taxon>Eukaryota</taxon>
        <taxon>Viridiplantae</taxon>
        <taxon>Streptophyta</taxon>
        <taxon>Embryophyta</taxon>
        <taxon>Tracheophyta</taxon>
        <taxon>Spermatophyta</taxon>
        <taxon>Magnoliopsida</taxon>
        <taxon>eudicotyledons</taxon>
        <taxon>Gunneridae</taxon>
        <taxon>Pentapetalae</taxon>
        <taxon>asterids</taxon>
        <taxon>campanulids</taxon>
        <taxon>Apiales</taxon>
        <taxon>Apiaceae</taxon>
        <taxon>Apioideae</taxon>
        <taxon>apioid superclade</taxon>
        <taxon>Tordylieae</taxon>
        <taxon>Tordyliinae</taxon>
        <taxon>Heracleum</taxon>
    </lineage>
</organism>
<sequence length="334" mass="38796">MDTEFYCYDYEERFALYDPADFVEEISDQDFNLYYTIDRTLFHRLVHKLGRNIIESVHVVAFLIWLEKIRFSHNAVYKVIAWPFHLVDQLANEIAGFLRCLERTEIGREYICLHSVRKLCSLHVDLFEFHSKRIEILESVKKIICEVCLRAFKDILICGSEFVDVEGERMWYAHYNPVILPPPFYHYIGGGFPQLGFRANLGSGNNMAPVSNVQKVLEETNTVVSDIFGGMQLGNSCKEEHDVEPDDRTLFLTFSKGHYIPEVEIREFFTRIFGNFIEGIYMQDASVNEQPLHARMVCRSSAIISSIAPPNRKTKYSINGKRFLASKYVKRSRG</sequence>
<dbReference type="EMBL" id="JAUIZM010000005">
    <property type="protein sequence ID" value="KAK1382406.1"/>
    <property type="molecule type" value="Genomic_DNA"/>
</dbReference>
<reference evidence="1" key="1">
    <citation type="submission" date="2023-02" db="EMBL/GenBank/DDBJ databases">
        <title>Genome of toxic invasive species Heracleum sosnowskyi carries increased number of genes despite the absence of recent whole-genome duplications.</title>
        <authorList>
            <person name="Schelkunov M."/>
            <person name="Shtratnikova V."/>
            <person name="Makarenko M."/>
            <person name="Klepikova A."/>
            <person name="Omelchenko D."/>
            <person name="Novikova G."/>
            <person name="Obukhova E."/>
            <person name="Bogdanov V."/>
            <person name="Penin A."/>
            <person name="Logacheva M."/>
        </authorList>
    </citation>
    <scope>NUCLEOTIDE SEQUENCE</scope>
    <source>
        <strain evidence="1">Hsosn_3</strain>
        <tissue evidence="1">Leaf</tissue>
    </source>
</reference>
<proteinExistence type="predicted"/>